<protein>
    <submittedName>
        <fullName evidence="2">Uncharacterized protein</fullName>
    </submittedName>
</protein>
<name>A0AAN8X8T4_HALRR</name>
<comment type="caution">
    <text evidence="2">The sequence shown here is derived from an EMBL/GenBank/DDBJ whole genome shotgun (WGS) entry which is preliminary data.</text>
</comment>
<dbReference type="Proteomes" id="UP001381693">
    <property type="component" value="Unassembled WGS sequence"/>
</dbReference>
<feature type="region of interest" description="Disordered" evidence="1">
    <location>
        <begin position="1"/>
        <end position="27"/>
    </location>
</feature>
<gene>
    <name evidence="2" type="ORF">SK128_005245</name>
</gene>
<evidence type="ECO:0000313" key="3">
    <source>
        <dbReference type="Proteomes" id="UP001381693"/>
    </source>
</evidence>
<sequence length="105" mass="11425">MPVSRVGDCDDFQNAGSEQSEVLDPQNIINVPPDWNMFLPEASHLPTGDWVTFENSEGVLADTPIELIPAPTVADPALTTQIADSDYTVLETIKFAPAPNTRPEM</sequence>
<proteinExistence type="predicted"/>
<organism evidence="2 3">
    <name type="scientific">Halocaridina rubra</name>
    <name type="common">Hawaiian red shrimp</name>
    <dbReference type="NCBI Taxonomy" id="373956"/>
    <lineage>
        <taxon>Eukaryota</taxon>
        <taxon>Metazoa</taxon>
        <taxon>Ecdysozoa</taxon>
        <taxon>Arthropoda</taxon>
        <taxon>Crustacea</taxon>
        <taxon>Multicrustacea</taxon>
        <taxon>Malacostraca</taxon>
        <taxon>Eumalacostraca</taxon>
        <taxon>Eucarida</taxon>
        <taxon>Decapoda</taxon>
        <taxon>Pleocyemata</taxon>
        <taxon>Caridea</taxon>
        <taxon>Atyoidea</taxon>
        <taxon>Atyidae</taxon>
        <taxon>Halocaridina</taxon>
    </lineage>
</organism>
<keyword evidence="3" id="KW-1185">Reference proteome</keyword>
<dbReference type="AlphaFoldDB" id="A0AAN8X8T4"/>
<evidence type="ECO:0000256" key="1">
    <source>
        <dbReference type="SAM" id="MobiDB-lite"/>
    </source>
</evidence>
<accession>A0AAN8X8T4</accession>
<dbReference type="EMBL" id="JAXCGZ010006236">
    <property type="protein sequence ID" value="KAK7079966.1"/>
    <property type="molecule type" value="Genomic_DNA"/>
</dbReference>
<feature type="non-terminal residue" evidence="2">
    <location>
        <position position="105"/>
    </location>
</feature>
<evidence type="ECO:0000313" key="2">
    <source>
        <dbReference type="EMBL" id="KAK7079966.1"/>
    </source>
</evidence>
<reference evidence="2 3" key="1">
    <citation type="submission" date="2023-11" db="EMBL/GenBank/DDBJ databases">
        <title>Halocaridina rubra genome assembly.</title>
        <authorList>
            <person name="Smith C."/>
        </authorList>
    </citation>
    <scope>NUCLEOTIDE SEQUENCE [LARGE SCALE GENOMIC DNA]</scope>
    <source>
        <strain evidence="2">EP-1</strain>
        <tissue evidence="2">Whole</tissue>
    </source>
</reference>